<feature type="transmembrane region" description="Helical" evidence="1">
    <location>
        <begin position="40"/>
        <end position="64"/>
    </location>
</feature>
<proteinExistence type="predicted"/>
<dbReference type="Pfam" id="PF25952">
    <property type="entry name" value="DUF7990"/>
    <property type="match status" value="1"/>
</dbReference>
<keyword evidence="1" id="KW-0472">Membrane</keyword>
<dbReference type="EMBL" id="DF820458">
    <property type="protein sequence ID" value="GAK52005.1"/>
    <property type="molecule type" value="Genomic_DNA"/>
</dbReference>
<evidence type="ECO:0000256" key="1">
    <source>
        <dbReference type="SAM" id="Phobius"/>
    </source>
</evidence>
<dbReference type="InterPro" id="IPR058303">
    <property type="entry name" value="DUF7990"/>
</dbReference>
<evidence type="ECO:0000313" key="3">
    <source>
        <dbReference type="Proteomes" id="UP000030700"/>
    </source>
</evidence>
<name>A0A081BNN9_9BACT</name>
<dbReference type="STRING" id="1499966.U14_03251"/>
<protein>
    <submittedName>
        <fullName evidence="2">Uncharacterized protein</fullName>
    </submittedName>
</protein>
<keyword evidence="1" id="KW-0812">Transmembrane</keyword>
<keyword evidence="3" id="KW-1185">Reference proteome</keyword>
<accession>A0A081BNN9</accession>
<gene>
    <name evidence="2" type="ORF">U14_03251</name>
</gene>
<dbReference type="HOGENOM" id="CLU_171553_0_0_0"/>
<keyword evidence="1" id="KW-1133">Transmembrane helix</keyword>
<organism evidence="2">
    <name type="scientific">Candidatus Moduliflexus flocculans</name>
    <dbReference type="NCBI Taxonomy" id="1499966"/>
    <lineage>
        <taxon>Bacteria</taxon>
        <taxon>Candidatus Moduliflexota</taxon>
        <taxon>Candidatus Moduliflexia</taxon>
        <taxon>Candidatus Moduliflexales</taxon>
        <taxon>Candidatus Moduliflexaceae</taxon>
    </lineage>
</organism>
<dbReference type="AlphaFoldDB" id="A0A081BNN9"/>
<sequence length="94" mass="11072">MNIFQRCWQFVKEFFPGIMQALRQTSTDRLEFELREMENIFGLLVLGSFIGIPSPPTGISLRLMPHMFHEMLIMNRRVRDLDDMFGEIAGFMDI</sequence>
<evidence type="ECO:0000313" key="2">
    <source>
        <dbReference type="EMBL" id="GAK52005.1"/>
    </source>
</evidence>
<reference evidence="2" key="1">
    <citation type="journal article" date="2015" name="PeerJ">
        <title>First genomic representation of candidate bacterial phylum KSB3 points to enhanced environmental sensing as a trigger of wastewater bulking.</title>
        <authorList>
            <person name="Sekiguchi Y."/>
            <person name="Ohashi A."/>
            <person name="Parks D.H."/>
            <person name="Yamauchi T."/>
            <person name="Tyson G.W."/>
            <person name="Hugenholtz P."/>
        </authorList>
    </citation>
    <scope>NUCLEOTIDE SEQUENCE [LARGE SCALE GENOMIC DNA]</scope>
</reference>
<dbReference type="Proteomes" id="UP000030700">
    <property type="component" value="Unassembled WGS sequence"/>
</dbReference>